<proteinExistence type="predicted"/>
<reference evidence="2 3" key="6">
    <citation type="journal article" date="2011" name="Appl. Environ. Microbiol.">
        <title>Involvement of the azorhizobial chromosome partition gene (parA) in the onset of bacteroid differentiation during Sesbania rostrata stem nodule development.</title>
        <authorList>
            <person name="Liu CT."/>
            <person name="Lee KB."/>
            <person name="Wang YS."/>
            <person name="Peng MH."/>
            <person name="Lee KT."/>
            <person name="Suzuki S."/>
            <person name="Suzuki T."/>
            <person name="Oyaizu H."/>
        </authorList>
    </citation>
    <scope>NUCLEOTIDE SEQUENCE [LARGE SCALE GENOMIC DNA]</scope>
    <source>
        <strain evidence="3">ATCC 43989 / DSM 5975 / JCM 20966 / LMG 6465 / NBRC 14845 / NCIMB 13405 / ORS 571</strain>
    </source>
</reference>
<keyword evidence="3" id="KW-1185">Reference proteome</keyword>
<name>A8IHG9_AZOC5</name>
<organism evidence="2 3">
    <name type="scientific">Azorhizobium caulinodans (strain ATCC 43989 / DSM 5975 / JCM 20966 / LMG 6465 / NBRC 14845 / NCIMB 13405 / ORS 571)</name>
    <dbReference type="NCBI Taxonomy" id="438753"/>
    <lineage>
        <taxon>Bacteria</taxon>
        <taxon>Pseudomonadati</taxon>
        <taxon>Pseudomonadota</taxon>
        <taxon>Alphaproteobacteria</taxon>
        <taxon>Hyphomicrobiales</taxon>
        <taxon>Xanthobacteraceae</taxon>
        <taxon>Azorhizobium</taxon>
    </lineage>
</organism>
<dbReference type="InterPro" id="IPR008274">
    <property type="entry name" value="AldOxase/xan_DH_MoCoBD1"/>
</dbReference>
<protein>
    <submittedName>
        <fullName evidence="2">Twin-arginine translocation pathway signal</fullName>
    </submittedName>
</protein>
<dbReference type="SMART" id="SM01008">
    <property type="entry name" value="Ald_Xan_dh_C"/>
    <property type="match status" value="1"/>
</dbReference>
<dbReference type="STRING" id="438753.AZC_3274"/>
<dbReference type="GO" id="GO:0016491">
    <property type="term" value="F:oxidoreductase activity"/>
    <property type="evidence" value="ECO:0007669"/>
    <property type="project" value="InterPro"/>
</dbReference>
<reference evidence="2 3" key="4">
    <citation type="journal article" date="2009" name="Appl. Environ. Microbiol.">
        <title>Comparative genome-wide transcriptional profiling of Azorhizobium caulinodans ORS571 grown under free-living and symbiotic conditions.</title>
        <authorList>
            <person name="Tsukada S."/>
            <person name="Aono T."/>
            <person name="Akiba N."/>
            <person name="Lee KB."/>
            <person name="Liu CT."/>
            <person name="Toyazaki H."/>
            <person name="Oyaizu H."/>
        </authorList>
    </citation>
    <scope>NUCLEOTIDE SEQUENCE [LARGE SCALE GENOMIC DNA]</scope>
    <source>
        <strain evidence="3">ATCC 43989 / DSM 5975 / JCM 20966 / LMG 6465 / NBRC 14845 / NCIMB 13405 / ORS 571</strain>
    </source>
</reference>
<dbReference type="InterPro" id="IPR006311">
    <property type="entry name" value="TAT_signal"/>
</dbReference>
<dbReference type="InterPro" id="IPR052516">
    <property type="entry name" value="N-heterocyclic_Hydroxylase"/>
</dbReference>
<dbReference type="PANTHER" id="PTHR47495:SF2">
    <property type="entry name" value="ALDEHYDE DEHYDROGENASE"/>
    <property type="match status" value="1"/>
</dbReference>
<dbReference type="PIRSF" id="PIRSF036389">
    <property type="entry name" value="IOR_B"/>
    <property type="match status" value="1"/>
</dbReference>
<dbReference type="AlphaFoldDB" id="A8IHG9"/>
<dbReference type="PANTHER" id="PTHR47495">
    <property type="entry name" value="ALDEHYDE DEHYDROGENASE"/>
    <property type="match status" value="1"/>
</dbReference>
<dbReference type="InterPro" id="IPR000674">
    <property type="entry name" value="Ald_Oxase/Xan_DH_a/b"/>
</dbReference>
<feature type="domain" description="Aldehyde oxidase/xanthine dehydrogenase a/b hammerhead" evidence="1">
    <location>
        <begin position="213"/>
        <end position="292"/>
    </location>
</feature>
<gene>
    <name evidence="2" type="ordered locus">AZC_3274</name>
</gene>
<evidence type="ECO:0000313" key="2">
    <source>
        <dbReference type="EMBL" id="BAF89272.1"/>
    </source>
</evidence>
<dbReference type="InterPro" id="IPR019546">
    <property type="entry name" value="TAT_signal_bac_arc"/>
</dbReference>
<evidence type="ECO:0000313" key="3">
    <source>
        <dbReference type="Proteomes" id="UP000000270"/>
    </source>
</evidence>
<dbReference type="Pfam" id="PF02738">
    <property type="entry name" value="MoCoBD_1"/>
    <property type="match status" value="1"/>
</dbReference>
<reference evidence="2 3" key="1">
    <citation type="journal article" date="2007" name="Appl. Environ. Microbiol.">
        <title>Rhizobial factors required for stem nodule maturation and maintenance in Sesbania rostrata-Azorhizobium caulinodans ORS571 symbiosis.</title>
        <authorList>
            <person name="Suzuki S."/>
            <person name="Aono T."/>
            <person name="Lee KB."/>
            <person name="Suzuki T."/>
            <person name="Liu CT."/>
            <person name="Miwa H."/>
            <person name="Wakao S."/>
            <person name="Iki T."/>
            <person name="Oyaizu H."/>
        </authorList>
    </citation>
    <scope>NUCLEOTIDE SEQUENCE [LARGE SCALE GENOMIC DNA]</scope>
    <source>
        <strain evidence="3">ATCC 43989 / DSM 5975 / JCM 20966 / LMG 6465 / NBRC 14845 / NCIMB 13405 / ORS 571</strain>
    </source>
</reference>
<dbReference type="HOGENOM" id="CLU_013917_0_1_5"/>
<dbReference type="RefSeq" id="WP_012171797.1">
    <property type="nucleotide sequence ID" value="NC_009937.1"/>
</dbReference>
<dbReference type="Proteomes" id="UP000000270">
    <property type="component" value="Chromosome"/>
</dbReference>
<dbReference type="PROSITE" id="PS51318">
    <property type="entry name" value="TAT"/>
    <property type="match status" value="1"/>
</dbReference>
<sequence length="728" mass="77992">MTHSSQISSSALSRRGFLRGGAVAAGAFTFGFSFPALKPALAQTAPNEVNAWVVVQPDETVIIRIARIEMGQGALTGLAQLVAEELDCDWDKVRFELVNPGSNKSRGNAWRSQQTGGSRSIRGSHDYLRLGGAQARAMLVEAAARSWNVPAAQCRAAKGVITHAASGRTITYGAVATAANAVPVPADVPLKDPKDWTIAGKPLKRLDTLDKLNGSLVYGMDIRMPGMLVAIPKACPVQGGKVKSFDAAAVSGMRGVKHVLKVDDETVAVVADTFWRAKTALDALPIQWDEGPNAKVSSATIAATLREGLSAPDAFVGHKAGDAKAVLGKASRVIEADYGFPYQNHAPMEVLSATVRWTADRCEAWAPTQSPEAAHATLATAAGLSPDKCEVNVMRIGGSFGRRLATDYLRIATLIAKQVPGVPVKMMWTREEDMLQGRFHPVTQARFRATLDGQGNVEALHMRISGQSIASYAIPSLVGNNGDPLVYQGLLPDGPEGRLGYTIPNILIDYAMRNPHIRPGFWRGVNLNQNAVYMESFIDELAHAARQDPLEFRRRLMKNHPKHLAVLEAAARGIGWGEKPAAGRARGLAQIMGFGSYVAAAAEVSVTKGQLRIHRIVAATDPGYVVNPQQVEAQVAGSFVYGLSAMLYGECTVKDGRIEQENFDTYNVMRLDEMPEVEVISMPSGGFWGGVGEPTIAVAAPAVLNAIYAATGKRVRQLPLKNVDLNVS</sequence>
<evidence type="ECO:0000259" key="1">
    <source>
        <dbReference type="SMART" id="SM01008"/>
    </source>
</evidence>
<dbReference type="eggNOG" id="COG1529">
    <property type="taxonomic scope" value="Bacteria"/>
</dbReference>
<reference evidence="3" key="2">
    <citation type="submission" date="2007-04" db="EMBL/GenBank/DDBJ databases">
        <title>Complete genome sequence of the nitrogen-fixing bacterium Azorhizobium caulinodans ORS571.</title>
        <authorList>
            <person name="Lee K.B."/>
            <person name="Backer P.D."/>
            <person name="Aono T."/>
            <person name="Liu C.T."/>
            <person name="Suzuki S."/>
            <person name="Suzuki T."/>
            <person name="Kaneko T."/>
            <person name="Yamada M."/>
            <person name="Tabata S."/>
            <person name="Kupfer D.M."/>
            <person name="Najar F.Z."/>
            <person name="Wiley G.B."/>
            <person name="Roe B."/>
            <person name="Binnewies T."/>
            <person name="Ussery D."/>
            <person name="Vereecke D."/>
            <person name="Gevers D."/>
            <person name="Holsters M."/>
            <person name="Oyaizu H."/>
        </authorList>
    </citation>
    <scope>NUCLEOTIDE SEQUENCE [LARGE SCALE GENOMIC DNA]</scope>
    <source>
        <strain evidence="3">ATCC 43989 / DSM 5975 / JCM 20966 / LMG 6465 / NBRC 14845 / NCIMB 13405 / ORS 571</strain>
    </source>
</reference>
<dbReference type="SUPFAM" id="SSF56003">
    <property type="entry name" value="Molybdenum cofactor-binding domain"/>
    <property type="match status" value="2"/>
</dbReference>
<dbReference type="Gene3D" id="3.30.365.10">
    <property type="entry name" value="Aldehyde oxidase/xanthine dehydrogenase, molybdopterin binding domain"/>
    <property type="match status" value="4"/>
</dbReference>
<dbReference type="EMBL" id="AP009384">
    <property type="protein sequence ID" value="BAF89272.1"/>
    <property type="molecule type" value="Genomic_DNA"/>
</dbReference>
<dbReference type="Pfam" id="PF20256">
    <property type="entry name" value="MoCoBD_2"/>
    <property type="match status" value="2"/>
</dbReference>
<dbReference type="NCBIfam" id="TIGR01409">
    <property type="entry name" value="TAT_signal_seq"/>
    <property type="match status" value="1"/>
</dbReference>
<dbReference type="InterPro" id="IPR012368">
    <property type="entry name" value="OxRdtase_Mopterin-bd_su_IorB"/>
</dbReference>
<accession>A8IHG9</accession>
<dbReference type="InterPro" id="IPR046867">
    <property type="entry name" value="AldOxase/xan_DH_MoCoBD2"/>
</dbReference>
<dbReference type="Gene3D" id="3.90.1170.50">
    <property type="entry name" value="Aldehyde oxidase/xanthine dehydrogenase, a/b hammerhead"/>
    <property type="match status" value="1"/>
</dbReference>
<dbReference type="KEGG" id="azc:AZC_3274"/>
<reference evidence="2 3" key="5">
    <citation type="journal article" date="2010" name="Appl. Environ. Microbiol.">
        <title>phrR-like gene praR of Azorhizobium caulinodans ORS571 is essential for symbiosis with Sesbania rostrata and is involved in expression of reb genes.</title>
        <authorList>
            <person name="Akiba N."/>
            <person name="Aono T."/>
            <person name="Toyazaki H."/>
            <person name="Sato S."/>
            <person name="Oyaizu H."/>
        </authorList>
    </citation>
    <scope>NUCLEOTIDE SEQUENCE [LARGE SCALE GENOMIC DNA]</scope>
    <source>
        <strain evidence="3">ATCC 43989 / DSM 5975 / JCM 20966 / LMG 6465 / NBRC 14845 / NCIMB 13405 / ORS 571</strain>
    </source>
</reference>
<dbReference type="InterPro" id="IPR037165">
    <property type="entry name" value="AldOxase/xan_DH_Mopterin-bd_sf"/>
</dbReference>
<reference evidence="2 3" key="3">
    <citation type="journal article" date="2008" name="BMC Genomics">
        <title>The genome of the versatile nitrogen fixer Azorhizobium caulinodans ORS571.</title>
        <authorList>
            <person name="Lee KB."/>
            <person name="Backer P.D."/>
            <person name="Aono T."/>
            <person name="Liu CT."/>
            <person name="Suzuki S."/>
            <person name="Suzuki T."/>
            <person name="Kaneko T."/>
            <person name="Yamada M."/>
            <person name="Tabata S."/>
            <person name="Kupfer D.M."/>
            <person name="Najar F.Z."/>
            <person name="Wiley G.B."/>
            <person name="Roe B."/>
            <person name="Binnewies T.T."/>
            <person name="Ussery D.W."/>
            <person name="D'Haeze W."/>
            <person name="Herder J.D."/>
            <person name="Gevers D."/>
            <person name="Vereecke D."/>
            <person name="Holsters M."/>
            <person name="Oyaizu H."/>
        </authorList>
    </citation>
    <scope>NUCLEOTIDE SEQUENCE [LARGE SCALE GENOMIC DNA]</scope>
    <source>
        <strain evidence="3">ATCC 43989 / DSM 5975 / JCM 20966 / LMG 6465 / NBRC 14845 / NCIMB 13405 / ORS 571</strain>
    </source>
</reference>